<comment type="caution">
    <text evidence="1">The sequence shown here is derived from an EMBL/GenBank/DDBJ whole genome shotgun (WGS) entry which is preliminary data.</text>
</comment>
<dbReference type="Proteomes" id="UP000886687">
    <property type="component" value="Unassembled WGS sequence"/>
</dbReference>
<name>A0A9E4K162_9GAMM</name>
<protein>
    <submittedName>
        <fullName evidence="1">Uncharacterized protein</fullName>
    </submittedName>
</protein>
<proteinExistence type="predicted"/>
<dbReference type="AlphaFoldDB" id="A0A9E4K162"/>
<reference evidence="1" key="1">
    <citation type="journal article" date="2021" name="Proc. Natl. Acad. Sci. U.S.A.">
        <title>Global biogeography of chemosynthetic symbionts reveals both localized and globally distributed symbiont groups. .</title>
        <authorList>
            <person name="Osvatic J.T."/>
            <person name="Wilkins L.G.E."/>
            <person name="Leibrecht L."/>
            <person name="Leray M."/>
            <person name="Zauner S."/>
            <person name="Polzin J."/>
            <person name="Camacho Y."/>
            <person name="Gros O."/>
            <person name="van Gils J.A."/>
            <person name="Eisen J.A."/>
            <person name="Petersen J.M."/>
            <person name="Yuen B."/>
        </authorList>
    </citation>
    <scope>NUCLEOTIDE SEQUENCE</scope>
    <source>
        <strain evidence="1">MAGL173</strain>
    </source>
</reference>
<sequence length="87" mass="10093">MENIQQLLQIHAEKGVPMEMSVPFLLKLAGRGVEETANEAGFTRTHFYLTLRGERTPPEGLRQLLEKRLGQDLWKVYREIDDRNLAQ</sequence>
<evidence type="ECO:0000313" key="2">
    <source>
        <dbReference type="Proteomes" id="UP000886687"/>
    </source>
</evidence>
<organism evidence="1 2">
    <name type="scientific">Candidatus Thiodiazotropha lotti</name>
    <dbReference type="NCBI Taxonomy" id="2792787"/>
    <lineage>
        <taxon>Bacteria</taxon>
        <taxon>Pseudomonadati</taxon>
        <taxon>Pseudomonadota</taxon>
        <taxon>Gammaproteobacteria</taxon>
        <taxon>Chromatiales</taxon>
        <taxon>Sedimenticolaceae</taxon>
        <taxon>Candidatus Thiodiazotropha</taxon>
    </lineage>
</organism>
<gene>
    <name evidence="1" type="ORF">JAZ04_01690</name>
</gene>
<accession>A0A9E4K162</accession>
<evidence type="ECO:0000313" key="1">
    <source>
        <dbReference type="EMBL" id="MCG7937555.1"/>
    </source>
</evidence>
<dbReference type="EMBL" id="JAEPDI010000001">
    <property type="protein sequence ID" value="MCG7937555.1"/>
    <property type="molecule type" value="Genomic_DNA"/>
</dbReference>